<feature type="signal peptide" evidence="2">
    <location>
        <begin position="1"/>
        <end position="25"/>
    </location>
</feature>
<keyword evidence="4" id="KW-1185">Reference proteome</keyword>
<name>A0A3R7PXJ5_PENVA</name>
<dbReference type="Proteomes" id="UP000283509">
    <property type="component" value="Unassembled WGS sequence"/>
</dbReference>
<accession>A0A3R7PXJ5</accession>
<comment type="caution">
    <text evidence="3">The sequence shown here is derived from an EMBL/GenBank/DDBJ whole genome shotgun (WGS) entry which is preliminary data.</text>
</comment>
<reference evidence="3 4" key="2">
    <citation type="submission" date="2019-01" db="EMBL/GenBank/DDBJ databases">
        <title>The decoding of complex shrimp genome reveals the adaptation for benthos swimmer, frequently molting mechanism and breeding impact on genome.</title>
        <authorList>
            <person name="Sun Y."/>
            <person name="Gao Y."/>
            <person name="Yu Y."/>
        </authorList>
    </citation>
    <scope>NUCLEOTIDE SEQUENCE [LARGE SCALE GENOMIC DNA]</scope>
    <source>
        <tissue evidence="3">Muscle</tissue>
    </source>
</reference>
<sequence>GVAGVRMFLIALAVLGVLSSPGADAREARWFWDDAYPAQQPAKVSPDNTPVEHLYEEGRRRNNRRGDTRDAPVLPSLPALPKPVPITAAPAVSTSQVQVLKPDPSSWGFGWFQDLLKPWNWNSLLPDKTSLLPSLVGNGGLGTLGDKVSLLGTGTTGQGSGLVLPTLPGLNKPLDALTGAQGAGDSGVTNSGIFIGQPPNLLPSLSSLGLPGFGLNKPSLDLSSLKPVTSAPVPSKSEVLVIQYPEFIKTIGQGISKMSNAMTDFGLSVTNSITNKLSSGFLGSTTAALGSGVASIIPLEDVSDSINHNKGSGSPQVGDVSSLGPGLFIPNALPNKGANGLGLGGLLGGGGGLLPNKDPNTLGSLLSGGGLGLNKGTNGLGSLLGGGGLLGNNNKGDLGGLLGNNVPQTPGQSTVYVQKNRK</sequence>
<feature type="compositionally biased region" description="Polar residues" evidence="1">
    <location>
        <begin position="406"/>
        <end position="422"/>
    </location>
</feature>
<evidence type="ECO:0000313" key="3">
    <source>
        <dbReference type="EMBL" id="ROT85812.1"/>
    </source>
</evidence>
<feature type="region of interest" description="Disordered" evidence="1">
    <location>
        <begin position="403"/>
        <end position="422"/>
    </location>
</feature>
<evidence type="ECO:0000256" key="1">
    <source>
        <dbReference type="SAM" id="MobiDB-lite"/>
    </source>
</evidence>
<protein>
    <submittedName>
        <fullName evidence="3">Uncharacterized protein</fullName>
    </submittedName>
</protein>
<feature type="non-terminal residue" evidence="3">
    <location>
        <position position="1"/>
    </location>
</feature>
<reference evidence="3 4" key="1">
    <citation type="submission" date="2018-04" db="EMBL/GenBank/DDBJ databases">
        <authorList>
            <person name="Zhang X."/>
            <person name="Yuan J."/>
            <person name="Li F."/>
            <person name="Xiang J."/>
        </authorList>
    </citation>
    <scope>NUCLEOTIDE SEQUENCE [LARGE SCALE GENOMIC DNA]</scope>
    <source>
        <tissue evidence="3">Muscle</tissue>
    </source>
</reference>
<evidence type="ECO:0000313" key="4">
    <source>
        <dbReference type="Proteomes" id="UP000283509"/>
    </source>
</evidence>
<dbReference type="OrthoDB" id="10668153at2759"/>
<feature type="region of interest" description="Disordered" evidence="1">
    <location>
        <begin position="56"/>
        <end position="79"/>
    </location>
</feature>
<keyword evidence="2" id="KW-0732">Signal</keyword>
<feature type="chain" id="PRO_5018557044" evidence="2">
    <location>
        <begin position="26"/>
        <end position="422"/>
    </location>
</feature>
<proteinExistence type="predicted"/>
<dbReference type="AlphaFoldDB" id="A0A3R7PXJ5"/>
<evidence type="ECO:0000256" key="2">
    <source>
        <dbReference type="SAM" id="SignalP"/>
    </source>
</evidence>
<feature type="compositionally biased region" description="Basic and acidic residues" evidence="1">
    <location>
        <begin position="56"/>
        <end position="70"/>
    </location>
</feature>
<dbReference type="EMBL" id="QCYY01000179">
    <property type="protein sequence ID" value="ROT85812.1"/>
    <property type="molecule type" value="Genomic_DNA"/>
</dbReference>
<organism evidence="3 4">
    <name type="scientific">Penaeus vannamei</name>
    <name type="common">Whiteleg shrimp</name>
    <name type="synonym">Litopenaeus vannamei</name>
    <dbReference type="NCBI Taxonomy" id="6689"/>
    <lineage>
        <taxon>Eukaryota</taxon>
        <taxon>Metazoa</taxon>
        <taxon>Ecdysozoa</taxon>
        <taxon>Arthropoda</taxon>
        <taxon>Crustacea</taxon>
        <taxon>Multicrustacea</taxon>
        <taxon>Malacostraca</taxon>
        <taxon>Eumalacostraca</taxon>
        <taxon>Eucarida</taxon>
        <taxon>Decapoda</taxon>
        <taxon>Dendrobranchiata</taxon>
        <taxon>Penaeoidea</taxon>
        <taxon>Penaeidae</taxon>
        <taxon>Penaeus</taxon>
    </lineage>
</organism>
<gene>
    <name evidence="3" type="ORF">C7M84_006163</name>
</gene>